<reference evidence="1 2" key="1">
    <citation type="journal article" date="2018" name="Sci. Data">
        <title>The draft genome sequence of cork oak.</title>
        <authorList>
            <person name="Ramos A.M."/>
            <person name="Usie A."/>
            <person name="Barbosa P."/>
            <person name="Barros P.M."/>
            <person name="Capote T."/>
            <person name="Chaves I."/>
            <person name="Simoes F."/>
            <person name="Abreu I."/>
            <person name="Carrasquinho I."/>
            <person name="Faro C."/>
            <person name="Guimaraes J.B."/>
            <person name="Mendonca D."/>
            <person name="Nobrega F."/>
            <person name="Rodrigues L."/>
            <person name="Saibo N.J.M."/>
            <person name="Varela M.C."/>
            <person name="Egas C."/>
            <person name="Matos J."/>
            <person name="Miguel C.M."/>
            <person name="Oliveira M.M."/>
            <person name="Ricardo C.P."/>
            <person name="Goncalves S."/>
        </authorList>
    </citation>
    <scope>NUCLEOTIDE SEQUENCE [LARGE SCALE GENOMIC DNA]</scope>
    <source>
        <strain evidence="2">cv. HL8</strain>
    </source>
</reference>
<dbReference type="EMBL" id="PKMF04000605">
    <property type="protein sequence ID" value="KAK7824352.1"/>
    <property type="molecule type" value="Genomic_DNA"/>
</dbReference>
<keyword evidence="2" id="KW-1185">Reference proteome</keyword>
<name>A0AAW0JCR3_QUESU</name>
<accession>A0AAW0JCR3</accession>
<gene>
    <name evidence="1" type="ORF">CFP56_034544</name>
</gene>
<evidence type="ECO:0000313" key="2">
    <source>
        <dbReference type="Proteomes" id="UP000237347"/>
    </source>
</evidence>
<comment type="caution">
    <text evidence="1">The sequence shown here is derived from an EMBL/GenBank/DDBJ whole genome shotgun (WGS) entry which is preliminary data.</text>
</comment>
<evidence type="ECO:0000313" key="1">
    <source>
        <dbReference type="EMBL" id="KAK7824352.1"/>
    </source>
</evidence>
<organism evidence="1 2">
    <name type="scientific">Quercus suber</name>
    <name type="common">Cork oak</name>
    <dbReference type="NCBI Taxonomy" id="58331"/>
    <lineage>
        <taxon>Eukaryota</taxon>
        <taxon>Viridiplantae</taxon>
        <taxon>Streptophyta</taxon>
        <taxon>Embryophyta</taxon>
        <taxon>Tracheophyta</taxon>
        <taxon>Spermatophyta</taxon>
        <taxon>Magnoliopsida</taxon>
        <taxon>eudicotyledons</taxon>
        <taxon>Gunneridae</taxon>
        <taxon>Pentapetalae</taxon>
        <taxon>rosids</taxon>
        <taxon>fabids</taxon>
        <taxon>Fagales</taxon>
        <taxon>Fagaceae</taxon>
        <taxon>Quercus</taxon>
    </lineage>
</organism>
<proteinExistence type="predicted"/>
<sequence>MFLLFGSVSFCSIIF</sequence>
<dbReference type="Proteomes" id="UP000237347">
    <property type="component" value="Unassembled WGS sequence"/>
</dbReference>
<protein>
    <submittedName>
        <fullName evidence="1">Uncharacterized protein</fullName>
    </submittedName>
</protein>